<name>A0ABR2BNF7_9ROSI</name>
<reference evidence="1 2" key="1">
    <citation type="journal article" date="2024" name="G3 (Bethesda)">
        <title>Genome assembly of Hibiscus sabdariffa L. provides insights into metabolisms of medicinal natural products.</title>
        <authorList>
            <person name="Kim T."/>
        </authorList>
    </citation>
    <scope>NUCLEOTIDE SEQUENCE [LARGE SCALE GENOMIC DNA]</scope>
    <source>
        <strain evidence="1">TK-2024</strain>
        <tissue evidence="1">Old leaves</tissue>
    </source>
</reference>
<accession>A0ABR2BNF7</accession>
<sequence length="487" mass="53658">MESWSYGSEGKGLVFTDEIDLDAFARSRKAMLSWDLKPSSTDVEVESMDFMDFGISDMNKKPFYGNTSMGIFGAEFGNDSTPKSLVSPSCMVSSTSYFGEEESGSKHCSSLMDSNSQESSLIDLKLGRLTDYKDAHDGKFSKETSVVSPVQPAFVPKKARMTSSSLSHTPCCQVYGCNKDLSSSKDYHKRHKVCEAHSKTAKVIVNGIEQRFCQQCSRFHLLAEFDDGKRSCRKRLAGHNERRRKLHFNTFSGKSHKLMHSYQGTKFLGTSISKRAPVVIPNVFQVDFLHPERNMYTNQCQQVKSKENAMHSSQSAIPIANGQLLPSSFFHMHGSGRQHVPGIFSSVTEAFDAPSAASTVKEFSGVSRSDRALSLLSAQSQDLSSHATGIQMNRPLIDQAGNAHRSSEKSAANTFYSCGTNLMGVSQAGSIAVSDAGQTANFDIHVQNTDLLSTRKTRTCFISSPHNIYETEKGLQEELQCISQVGR</sequence>
<dbReference type="PROSITE" id="PS51141">
    <property type="entry name" value="ZF_SBP"/>
    <property type="match status" value="1"/>
</dbReference>
<evidence type="ECO:0000313" key="2">
    <source>
        <dbReference type="Proteomes" id="UP001472677"/>
    </source>
</evidence>
<dbReference type="InterPro" id="IPR044817">
    <property type="entry name" value="SBP-like"/>
</dbReference>
<proteinExistence type="predicted"/>
<dbReference type="InterPro" id="IPR004333">
    <property type="entry name" value="SBP_dom"/>
</dbReference>
<dbReference type="Proteomes" id="UP001472677">
    <property type="component" value="Unassembled WGS sequence"/>
</dbReference>
<keyword evidence="2" id="KW-1185">Reference proteome</keyword>
<dbReference type="EMBL" id="JBBPBM010000104">
    <property type="protein sequence ID" value="KAK8508042.1"/>
    <property type="molecule type" value="Genomic_DNA"/>
</dbReference>
<dbReference type="Gene3D" id="4.10.1100.10">
    <property type="entry name" value="Transcription factor, SBP-box domain"/>
    <property type="match status" value="1"/>
</dbReference>
<comment type="caution">
    <text evidence="1">The sequence shown here is derived from an EMBL/GenBank/DDBJ whole genome shotgun (WGS) entry which is preliminary data.</text>
</comment>
<dbReference type="InterPro" id="IPR036893">
    <property type="entry name" value="SBP_sf"/>
</dbReference>
<gene>
    <name evidence="1" type="ORF">V6N12_025150</name>
</gene>
<protein>
    <submittedName>
        <fullName evidence="1">Uncharacterized protein</fullName>
    </submittedName>
</protein>
<dbReference type="PANTHER" id="PTHR31251">
    <property type="entry name" value="SQUAMOSA PROMOTER-BINDING-LIKE PROTEIN 4"/>
    <property type="match status" value="1"/>
</dbReference>
<dbReference type="PANTHER" id="PTHR31251:SF102">
    <property type="entry name" value="SBP-TYPE DOMAIN-CONTAINING PROTEIN"/>
    <property type="match status" value="1"/>
</dbReference>
<dbReference type="SUPFAM" id="SSF103612">
    <property type="entry name" value="SBT domain"/>
    <property type="match status" value="1"/>
</dbReference>
<organism evidence="1 2">
    <name type="scientific">Hibiscus sabdariffa</name>
    <name type="common">roselle</name>
    <dbReference type="NCBI Taxonomy" id="183260"/>
    <lineage>
        <taxon>Eukaryota</taxon>
        <taxon>Viridiplantae</taxon>
        <taxon>Streptophyta</taxon>
        <taxon>Embryophyta</taxon>
        <taxon>Tracheophyta</taxon>
        <taxon>Spermatophyta</taxon>
        <taxon>Magnoliopsida</taxon>
        <taxon>eudicotyledons</taxon>
        <taxon>Gunneridae</taxon>
        <taxon>Pentapetalae</taxon>
        <taxon>rosids</taxon>
        <taxon>malvids</taxon>
        <taxon>Malvales</taxon>
        <taxon>Malvaceae</taxon>
        <taxon>Malvoideae</taxon>
        <taxon>Hibiscus</taxon>
    </lineage>
</organism>
<dbReference type="Pfam" id="PF03110">
    <property type="entry name" value="SBP"/>
    <property type="match status" value="1"/>
</dbReference>
<evidence type="ECO:0000313" key="1">
    <source>
        <dbReference type="EMBL" id="KAK8508042.1"/>
    </source>
</evidence>